<dbReference type="Proteomes" id="UP000782312">
    <property type="component" value="Unassembled WGS sequence"/>
</dbReference>
<dbReference type="AlphaFoldDB" id="A0A932MQM6"/>
<name>A0A932MQM6_UNCTE</name>
<protein>
    <recommendedName>
        <fullName evidence="3">Thioredoxin</fullName>
    </recommendedName>
</protein>
<reference evidence="1" key="1">
    <citation type="submission" date="2020-07" db="EMBL/GenBank/DDBJ databases">
        <title>Huge and variable diversity of episymbiotic CPR bacteria and DPANN archaea in groundwater ecosystems.</title>
        <authorList>
            <person name="He C.Y."/>
            <person name="Keren R."/>
            <person name="Whittaker M."/>
            <person name="Farag I.F."/>
            <person name="Doudna J."/>
            <person name="Cate J.H.D."/>
            <person name="Banfield J.F."/>
        </authorList>
    </citation>
    <scope>NUCLEOTIDE SEQUENCE</scope>
    <source>
        <strain evidence="1">NC_groundwater_763_Ag_S-0.2um_68_21</strain>
    </source>
</reference>
<accession>A0A932MQM6</accession>
<gene>
    <name evidence="1" type="ORF">HYZ11_11625</name>
</gene>
<organism evidence="1 2">
    <name type="scientific">Tectimicrobiota bacterium</name>
    <dbReference type="NCBI Taxonomy" id="2528274"/>
    <lineage>
        <taxon>Bacteria</taxon>
        <taxon>Pseudomonadati</taxon>
        <taxon>Nitrospinota/Tectimicrobiota group</taxon>
        <taxon>Candidatus Tectimicrobiota</taxon>
    </lineage>
</organism>
<dbReference type="EMBL" id="JACPUR010000025">
    <property type="protein sequence ID" value="MBI3128246.1"/>
    <property type="molecule type" value="Genomic_DNA"/>
</dbReference>
<proteinExistence type="predicted"/>
<evidence type="ECO:0000313" key="1">
    <source>
        <dbReference type="EMBL" id="MBI3128246.1"/>
    </source>
</evidence>
<evidence type="ECO:0008006" key="3">
    <source>
        <dbReference type="Google" id="ProtNLM"/>
    </source>
</evidence>
<comment type="caution">
    <text evidence="1">The sequence shown here is derived from an EMBL/GenBank/DDBJ whole genome shotgun (WGS) entry which is preliminary data.</text>
</comment>
<sequence>MTDPAPLLSERLRVPDTPEGILRLFEARGWGDGLPVVPPTPDRVEKMLGGLGLPPGTELGVMPPRQGVVTAETLAVNAVMAGCLPAYMPVLAAAVRAALDPAFSLHAIQATTHPAAPLILVNGPIAGELEINGGSGCFGPGRRANATIGRALRLVLLHAGGAIPGVLDRSTQGSPAKYAFCIAENEAESPWPPFHAERGFARDESAVTLIAAEGPHNVNDHVSHDAEGLLATIADTMAVMGSNNFYLRGEVMVVLGPEHADTLAGGGLSKADARRALHERARKSVRELRRGGMWGMRDWPPELEARAGDNAALIPLVDRPGDILVVVAGGAGKHSAYLPTFGPTRAVTVPVGRPAGSPER</sequence>
<evidence type="ECO:0000313" key="2">
    <source>
        <dbReference type="Proteomes" id="UP000782312"/>
    </source>
</evidence>